<name>A0A195D752_9HYME</name>
<dbReference type="Proteomes" id="UP000078542">
    <property type="component" value="Unassembled WGS sequence"/>
</dbReference>
<dbReference type="AlphaFoldDB" id="A0A195D752"/>
<accession>A0A195D752</accession>
<gene>
    <name evidence="1" type="ORF">ALC62_00359</name>
</gene>
<keyword evidence="2" id="KW-1185">Reference proteome</keyword>
<reference evidence="1 2" key="1">
    <citation type="submission" date="2016-03" db="EMBL/GenBank/DDBJ databases">
        <title>Cyphomyrmex costatus WGS genome.</title>
        <authorList>
            <person name="Nygaard S."/>
            <person name="Hu H."/>
            <person name="Boomsma J."/>
            <person name="Zhang G."/>
        </authorList>
    </citation>
    <scope>NUCLEOTIDE SEQUENCE [LARGE SCALE GENOMIC DNA]</scope>
    <source>
        <strain evidence="1">MS0001</strain>
        <tissue evidence="1">Whole body</tissue>
    </source>
</reference>
<evidence type="ECO:0000313" key="2">
    <source>
        <dbReference type="Proteomes" id="UP000078542"/>
    </source>
</evidence>
<sequence>MLTDMTPAAAGQLYPQLQSIAKSPVHGHVRARCQRLAATDSFTPPIRSLRFPQRCMDNTLINLFIHFVLK</sequence>
<evidence type="ECO:0000313" key="1">
    <source>
        <dbReference type="EMBL" id="KYN08688.1"/>
    </source>
</evidence>
<proteinExistence type="predicted"/>
<dbReference type="EMBL" id="KQ976750">
    <property type="protein sequence ID" value="KYN08688.1"/>
    <property type="molecule type" value="Genomic_DNA"/>
</dbReference>
<protein>
    <submittedName>
        <fullName evidence="1">Uncharacterized protein</fullName>
    </submittedName>
</protein>
<organism evidence="1 2">
    <name type="scientific">Cyphomyrmex costatus</name>
    <dbReference type="NCBI Taxonomy" id="456900"/>
    <lineage>
        <taxon>Eukaryota</taxon>
        <taxon>Metazoa</taxon>
        <taxon>Ecdysozoa</taxon>
        <taxon>Arthropoda</taxon>
        <taxon>Hexapoda</taxon>
        <taxon>Insecta</taxon>
        <taxon>Pterygota</taxon>
        <taxon>Neoptera</taxon>
        <taxon>Endopterygota</taxon>
        <taxon>Hymenoptera</taxon>
        <taxon>Apocrita</taxon>
        <taxon>Aculeata</taxon>
        <taxon>Formicoidea</taxon>
        <taxon>Formicidae</taxon>
        <taxon>Myrmicinae</taxon>
        <taxon>Cyphomyrmex</taxon>
    </lineage>
</organism>